<feature type="domain" description="Phytocyanin" evidence="4">
    <location>
        <begin position="25"/>
        <end position="123"/>
    </location>
</feature>
<dbReference type="GO" id="GO:0046872">
    <property type="term" value="F:metal ion binding"/>
    <property type="evidence" value="ECO:0007669"/>
    <property type="project" value="UniProtKB-KW"/>
</dbReference>
<evidence type="ECO:0000256" key="1">
    <source>
        <dbReference type="ARBA" id="ARBA00022723"/>
    </source>
</evidence>
<reference evidence="5" key="1">
    <citation type="submission" date="2020-02" db="EMBL/GenBank/DDBJ databases">
        <authorList>
            <person name="Scholz U."/>
            <person name="Mascher M."/>
            <person name="Fiebig A."/>
        </authorList>
    </citation>
    <scope>NUCLEOTIDE SEQUENCE</scope>
</reference>
<protein>
    <recommendedName>
        <fullName evidence="4">Phytocyanin domain-containing protein</fullName>
    </recommendedName>
</protein>
<gene>
    <name evidence="5" type="ORF">SI8410_13017445</name>
</gene>
<dbReference type="PROSITE" id="PS51485">
    <property type="entry name" value="PHYTOCYANIN"/>
    <property type="match status" value="1"/>
</dbReference>
<dbReference type="PANTHER" id="PTHR33021:SF70">
    <property type="entry name" value="PHYTOCYANIN DOMAIN-CONTAINING PROTEIN"/>
    <property type="match status" value="1"/>
</dbReference>
<dbReference type="OrthoDB" id="581242at2759"/>
<sequence>MCSLRPVVALALAALCVFPGGAAATTYTVGDSAGWDISADLDKWPLNKTFAIGDVLSFQYSSYYSVAEVNMEGFYNCSTANAIQTGNGGSTEITITTTGHKYFICPLPFLCFGGMRLHVQVGADDPPAAAPVPPQDGGNFPEFNVGGSASGAAISRLPAVVALLSGALVVGL</sequence>
<proteinExistence type="predicted"/>
<accession>A0A7I8L9N0</accession>
<dbReference type="Pfam" id="PF02298">
    <property type="entry name" value="Cu_bind_like"/>
    <property type="match status" value="1"/>
</dbReference>
<organism evidence="5 6">
    <name type="scientific">Spirodela intermedia</name>
    <name type="common">Intermediate duckweed</name>
    <dbReference type="NCBI Taxonomy" id="51605"/>
    <lineage>
        <taxon>Eukaryota</taxon>
        <taxon>Viridiplantae</taxon>
        <taxon>Streptophyta</taxon>
        <taxon>Embryophyta</taxon>
        <taxon>Tracheophyta</taxon>
        <taxon>Spermatophyta</taxon>
        <taxon>Magnoliopsida</taxon>
        <taxon>Liliopsida</taxon>
        <taxon>Araceae</taxon>
        <taxon>Lemnoideae</taxon>
        <taxon>Spirodela</taxon>
    </lineage>
</organism>
<dbReference type="GO" id="GO:0009055">
    <property type="term" value="F:electron transfer activity"/>
    <property type="evidence" value="ECO:0007669"/>
    <property type="project" value="InterPro"/>
</dbReference>
<dbReference type="InterPro" id="IPR039391">
    <property type="entry name" value="Phytocyanin-like"/>
</dbReference>
<feature type="chain" id="PRO_5029813715" description="Phytocyanin domain-containing protein" evidence="3">
    <location>
        <begin position="25"/>
        <end position="172"/>
    </location>
</feature>
<evidence type="ECO:0000256" key="2">
    <source>
        <dbReference type="ARBA" id="ARBA00023180"/>
    </source>
</evidence>
<keyword evidence="6" id="KW-1185">Reference proteome</keyword>
<dbReference type="GO" id="GO:0005886">
    <property type="term" value="C:plasma membrane"/>
    <property type="evidence" value="ECO:0007669"/>
    <property type="project" value="TreeGrafter"/>
</dbReference>
<dbReference type="CDD" id="cd04216">
    <property type="entry name" value="Phytocyanin"/>
    <property type="match status" value="1"/>
</dbReference>
<feature type="signal peptide" evidence="3">
    <location>
        <begin position="1"/>
        <end position="24"/>
    </location>
</feature>
<evidence type="ECO:0000313" key="5">
    <source>
        <dbReference type="EMBL" id="CAA7406767.1"/>
    </source>
</evidence>
<dbReference type="AlphaFoldDB" id="A0A7I8L9N0"/>
<dbReference type="InterPro" id="IPR008972">
    <property type="entry name" value="Cupredoxin"/>
</dbReference>
<dbReference type="EMBL" id="LR746276">
    <property type="protein sequence ID" value="CAA7406767.1"/>
    <property type="molecule type" value="Genomic_DNA"/>
</dbReference>
<evidence type="ECO:0000256" key="3">
    <source>
        <dbReference type="SAM" id="SignalP"/>
    </source>
</evidence>
<keyword evidence="2" id="KW-0325">Glycoprotein</keyword>
<dbReference type="InterPro" id="IPR003245">
    <property type="entry name" value="Phytocyanin_dom"/>
</dbReference>
<keyword evidence="1" id="KW-0479">Metal-binding</keyword>
<dbReference type="Gene3D" id="2.60.40.420">
    <property type="entry name" value="Cupredoxins - blue copper proteins"/>
    <property type="match status" value="1"/>
</dbReference>
<evidence type="ECO:0000259" key="4">
    <source>
        <dbReference type="PROSITE" id="PS51485"/>
    </source>
</evidence>
<name>A0A7I8L9N0_SPIIN</name>
<dbReference type="Proteomes" id="UP000663760">
    <property type="component" value="Chromosome 13"/>
</dbReference>
<dbReference type="SUPFAM" id="SSF49503">
    <property type="entry name" value="Cupredoxins"/>
    <property type="match status" value="1"/>
</dbReference>
<dbReference type="FunFam" id="2.60.40.420:FF:000003">
    <property type="entry name" value="Blue copper"/>
    <property type="match status" value="1"/>
</dbReference>
<keyword evidence="3" id="KW-0732">Signal</keyword>
<dbReference type="PANTHER" id="PTHR33021">
    <property type="entry name" value="BLUE COPPER PROTEIN"/>
    <property type="match status" value="1"/>
</dbReference>
<evidence type="ECO:0000313" key="6">
    <source>
        <dbReference type="Proteomes" id="UP000663760"/>
    </source>
</evidence>